<feature type="domain" description="DUF6699" evidence="1">
    <location>
        <begin position="11"/>
        <end position="149"/>
    </location>
</feature>
<gene>
    <name evidence="2" type="ORF">C8R41DRAFT_777437</name>
</gene>
<protein>
    <recommendedName>
        <fullName evidence="1">DUF6699 domain-containing protein</fullName>
    </recommendedName>
</protein>
<dbReference type="Pfam" id="PF20415">
    <property type="entry name" value="DUF6699"/>
    <property type="match status" value="1"/>
</dbReference>
<proteinExistence type="predicted"/>
<organism evidence="2 3">
    <name type="scientific">Lentinula lateritia</name>
    <dbReference type="NCBI Taxonomy" id="40482"/>
    <lineage>
        <taxon>Eukaryota</taxon>
        <taxon>Fungi</taxon>
        <taxon>Dikarya</taxon>
        <taxon>Basidiomycota</taxon>
        <taxon>Agaricomycotina</taxon>
        <taxon>Agaricomycetes</taxon>
        <taxon>Agaricomycetidae</taxon>
        <taxon>Agaricales</taxon>
        <taxon>Marasmiineae</taxon>
        <taxon>Omphalotaceae</taxon>
        <taxon>Lentinula</taxon>
    </lineage>
</organism>
<dbReference type="EMBL" id="JANVFT010000092">
    <property type="protein sequence ID" value="KAJ4470301.1"/>
    <property type="molecule type" value="Genomic_DNA"/>
</dbReference>
<reference evidence="2" key="1">
    <citation type="submission" date="2022-08" db="EMBL/GenBank/DDBJ databases">
        <title>A Global Phylogenomic Analysis of the Shiitake Genus Lentinula.</title>
        <authorList>
            <consortium name="DOE Joint Genome Institute"/>
            <person name="Sierra-Patev S."/>
            <person name="Min B."/>
            <person name="Naranjo-Ortiz M."/>
            <person name="Looney B."/>
            <person name="Konkel Z."/>
            <person name="Slot J.C."/>
            <person name="Sakamoto Y."/>
            <person name="Steenwyk J.L."/>
            <person name="Rokas A."/>
            <person name="Carro J."/>
            <person name="Camarero S."/>
            <person name="Ferreira P."/>
            <person name="Molpeceres G."/>
            <person name="Ruiz-Duenas F.J."/>
            <person name="Serrano A."/>
            <person name="Henrissat B."/>
            <person name="Drula E."/>
            <person name="Hughes K.W."/>
            <person name="Mata J.L."/>
            <person name="Ishikawa N.K."/>
            <person name="Vargas-Isla R."/>
            <person name="Ushijima S."/>
            <person name="Smith C.A."/>
            <person name="Ahrendt S."/>
            <person name="Andreopoulos W."/>
            <person name="He G."/>
            <person name="Labutti K."/>
            <person name="Lipzen A."/>
            <person name="Ng V."/>
            <person name="Riley R."/>
            <person name="Sandor L."/>
            <person name="Barry K."/>
            <person name="Martinez A.T."/>
            <person name="Xiao Y."/>
            <person name="Gibbons J.G."/>
            <person name="Terashima K."/>
            <person name="Grigoriev I.V."/>
            <person name="Hibbett D.S."/>
        </authorList>
    </citation>
    <scope>NUCLEOTIDE SEQUENCE</scope>
    <source>
        <strain evidence="2">RHP3577 ss4</strain>
    </source>
</reference>
<name>A0ABQ8V261_9AGAR</name>
<evidence type="ECO:0000313" key="2">
    <source>
        <dbReference type="EMBL" id="KAJ4470301.1"/>
    </source>
</evidence>
<evidence type="ECO:0000259" key="1">
    <source>
        <dbReference type="Pfam" id="PF20415"/>
    </source>
</evidence>
<comment type="caution">
    <text evidence="2">The sequence shown here is derived from an EMBL/GenBank/DDBJ whole genome shotgun (WGS) entry which is preliminary data.</text>
</comment>
<dbReference type="InterPro" id="IPR046522">
    <property type="entry name" value="DUF6699"/>
</dbReference>
<evidence type="ECO:0000313" key="3">
    <source>
        <dbReference type="Proteomes" id="UP001150217"/>
    </source>
</evidence>
<sequence length="189" mass="21168">MIDGNQNPSLLSWNIREAPSTVLVRVDTVQPPRLLRSHELSAPATRPPLTHLSIYCGIIPDSDTWYIETQNPSGVTVRNVLDAIYDAFKQPFSHESFNTLCPKTQTIVLNTFHARVRAAGAPDLSRAVWEEGIQRGDCLMRHSWFGGLSLSFEGRPDMENTCILSVRRIDDEANLPSPTRVVPSPFRSE</sequence>
<dbReference type="Proteomes" id="UP001150217">
    <property type="component" value="Unassembled WGS sequence"/>
</dbReference>
<keyword evidence="3" id="KW-1185">Reference proteome</keyword>
<accession>A0ABQ8V261</accession>